<protein>
    <submittedName>
        <fullName evidence="2">Uncharacterized protein</fullName>
    </submittedName>
</protein>
<name>A0A7J6U2C1_PEROL</name>
<proteinExistence type="predicted"/>
<comment type="caution">
    <text evidence="2">The sequence shown here is derived from an EMBL/GenBank/DDBJ whole genome shotgun (WGS) entry which is preliminary data.</text>
</comment>
<feature type="non-terminal residue" evidence="2">
    <location>
        <position position="1"/>
    </location>
</feature>
<evidence type="ECO:0000313" key="2">
    <source>
        <dbReference type="EMBL" id="KAF4750911.1"/>
    </source>
</evidence>
<feature type="region of interest" description="Disordered" evidence="1">
    <location>
        <begin position="1"/>
        <end position="40"/>
    </location>
</feature>
<dbReference type="EMBL" id="JABANM010003412">
    <property type="protein sequence ID" value="KAF4750911.1"/>
    <property type="molecule type" value="Genomic_DNA"/>
</dbReference>
<reference evidence="2 3" key="1">
    <citation type="submission" date="2020-04" db="EMBL/GenBank/DDBJ databases">
        <title>Perkinsus olseni comparative genomics.</title>
        <authorList>
            <person name="Bogema D.R."/>
        </authorList>
    </citation>
    <scope>NUCLEOTIDE SEQUENCE [LARGE SCALE GENOMIC DNA]</scope>
    <source>
        <strain evidence="2">ATCC PRA-205</strain>
    </source>
</reference>
<gene>
    <name evidence="2" type="ORF">FOZ62_008160</name>
</gene>
<sequence>LAAADDRPSTGMAPQRTEEQPSSPAPPDDEAPVASTNGVLTHLELPVAETNTVQPPEESAAVDFPTALPQLISSQPGRDELPIEVVLSRLLLAQAYRTIVECSHDELP</sequence>
<organism evidence="2 3">
    <name type="scientific">Perkinsus olseni</name>
    <name type="common">Perkinsus atlanticus</name>
    <dbReference type="NCBI Taxonomy" id="32597"/>
    <lineage>
        <taxon>Eukaryota</taxon>
        <taxon>Sar</taxon>
        <taxon>Alveolata</taxon>
        <taxon>Perkinsozoa</taxon>
        <taxon>Perkinsea</taxon>
        <taxon>Perkinsida</taxon>
        <taxon>Perkinsidae</taxon>
        <taxon>Perkinsus</taxon>
    </lineage>
</organism>
<dbReference type="AlphaFoldDB" id="A0A7J6U2C1"/>
<dbReference type="Proteomes" id="UP000574390">
    <property type="component" value="Unassembled WGS sequence"/>
</dbReference>
<evidence type="ECO:0000256" key="1">
    <source>
        <dbReference type="SAM" id="MobiDB-lite"/>
    </source>
</evidence>
<accession>A0A7J6U2C1</accession>
<evidence type="ECO:0000313" key="3">
    <source>
        <dbReference type="Proteomes" id="UP000574390"/>
    </source>
</evidence>